<sequence length="273" mass="30766">MQAAVISQHPYFPEDASIPDFVSNDKSLTDIVLPFAGTITCILAASAILSKRINPSLSLTDLGQVCWFVLSECQDYRISNSAIVGLLSYLILNYERVANSNELFAQLWKEYSLSDSRYLTANTFVISIETITVLFWGPCCIATAFCIATRHNLRYPLSIIVCMAHLYGVVLYYATSFADMEIKGVAHSRPEFLYFWVYFVGMNLPWAIVPSGKHSIHHYSSFVMMRLTARENEAILWASIKKICWALDLADRADSHLKSSDLQYSTNAAKKIQ</sequence>
<keyword evidence="10" id="KW-1207">Sterol metabolism</keyword>
<dbReference type="Pfam" id="PF05241">
    <property type="entry name" value="EBP"/>
    <property type="match status" value="1"/>
</dbReference>
<proteinExistence type="inferred from homology"/>
<evidence type="ECO:0000256" key="3">
    <source>
        <dbReference type="ARBA" id="ARBA00022516"/>
    </source>
</evidence>
<evidence type="ECO:0000313" key="17">
    <source>
        <dbReference type="Proteomes" id="UP000294847"/>
    </source>
</evidence>
<evidence type="ECO:0000313" key="16">
    <source>
        <dbReference type="EMBL" id="QBZ55737.1"/>
    </source>
</evidence>
<dbReference type="GO" id="GO:0016126">
    <property type="term" value="P:sterol biosynthetic process"/>
    <property type="evidence" value="ECO:0007669"/>
    <property type="project" value="UniProtKB-KW"/>
</dbReference>
<keyword evidence="6 13" id="KW-1133">Transmembrane helix</keyword>
<dbReference type="AlphaFoldDB" id="A0A4P7N0B5"/>
<keyword evidence="12" id="KW-0413">Isomerase</keyword>
<dbReference type="GO" id="GO:0004769">
    <property type="term" value="F:steroid Delta-isomerase activity"/>
    <property type="evidence" value="ECO:0007669"/>
    <property type="project" value="TreeGrafter"/>
</dbReference>
<evidence type="ECO:0000256" key="4">
    <source>
        <dbReference type="ARBA" id="ARBA00022692"/>
    </source>
</evidence>
<comment type="subcellular location">
    <subcellularLocation>
        <location evidence="1">Membrane</location>
        <topology evidence="1">Multi-pass membrane protein</topology>
    </subcellularLocation>
</comment>
<dbReference type="EMBL" id="CP034205">
    <property type="protein sequence ID" value="QBZ55737.1"/>
    <property type="molecule type" value="Genomic_DNA"/>
</dbReference>
<keyword evidence="5" id="KW-0752">Steroid biosynthesis</keyword>
<feature type="transmembrane region" description="Helical" evidence="14">
    <location>
        <begin position="124"/>
        <end position="148"/>
    </location>
</feature>
<dbReference type="GO" id="GO:0047750">
    <property type="term" value="F:cholestenol delta-isomerase activity"/>
    <property type="evidence" value="ECO:0007669"/>
    <property type="project" value="InterPro"/>
</dbReference>
<feature type="transmembrane region" description="Helical" evidence="14">
    <location>
        <begin position="155"/>
        <end position="173"/>
    </location>
</feature>
<evidence type="ECO:0000256" key="5">
    <source>
        <dbReference type="ARBA" id="ARBA00022955"/>
    </source>
</evidence>
<dbReference type="Proteomes" id="UP000294847">
    <property type="component" value="Chromosome 2"/>
</dbReference>
<evidence type="ECO:0000256" key="9">
    <source>
        <dbReference type="ARBA" id="ARBA00023136"/>
    </source>
</evidence>
<evidence type="ECO:0000256" key="10">
    <source>
        <dbReference type="ARBA" id="ARBA00023166"/>
    </source>
</evidence>
<dbReference type="PANTHER" id="PTHR14207">
    <property type="entry name" value="STEROL ISOMERASE"/>
    <property type="match status" value="1"/>
</dbReference>
<protein>
    <recommendedName>
        <fullName evidence="15">EXPERA domain-containing protein</fullName>
    </recommendedName>
</protein>
<keyword evidence="8" id="KW-0443">Lipid metabolism</keyword>
<feature type="transmembrane region" description="Helical" evidence="14">
    <location>
        <begin position="193"/>
        <end position="209"/>
    </location>
</feature>
<feature type="transmembrane region" description="Helical" evidence="14">
    <location>
        <begin position="31"/>
        <end position="49"/>
    </location>
</feature>
<dbReference type="PANTHER" id="PTHR14207:SF0">
    <property type="entry name" value="3-BETA-HYDROXYSTEROID-DELTA(8),DELTA(7)-ISOMERASE"/>
    <property type="match status" value="1"/>
</dbReference>
<evidence type="ECO:0000256" key="12">
    <source>
        <dbReference type="ARBA" id="ARBA00023235"/>
    </source>
</evidence>
<evidence type="ECO:0000256" key="2">
    <source>
        <dbReference type="ARBA" id="ARBA00008337"/>
    </source>
</evidence>
<keyword evidence="9 13" id="KW-0472">Membrane</keyword>
<keyword evidence="7" id="KW-0756">Sterol biosynthesis</keyword>
<keyword evidence="3" id="KW-0444">Lipid biosynthesis</keyword>
<evidence type="ECO:0000256" key="11">
    <source>
        <dbReference type="ARBA" id="ARBA00023221"/>
    </source>
</evidence>
<evidence type="ECO:0000256" key="1">
    <source>
        <dbReference type="ARBA" id="ARBA00004141"/>
    </source>
</evidence>
<evidence type="ECO:0000256" key="8">
    <source>
        <dbReference type="ARBA" id="ARBA00023098"/>
    </source>
</evidence>
<dbReference type="GO" id="GO:0016020">
    <property type="term" value="C:membrane"/>
    <property type="evidence" value="ECO:0007669"/>
    <property type="project" value="UniProtKB-SubCell"/>
</dbReference>
<organism evidence="16 17">
    <name type="scientific">Pyricularia oryzae</name>
    <name type="common">Rice blast fungus</name>
    <name type="synonym">Magnaporthe oryzae</name>
    <dbReference type="NCBI Taxonomy" id="318829"/>
    <lineage>
        <taxon>Eukaryota</taxon>
        <taxon>Fungi</taxon>
        <taxon>Dikarya</taxon>
        <taxon>Ascomycota</taxon>
        <taxon>Pezizomycotina</taxon>
        <taxon>Sordariomycetes</taxon>
        <taxon>Sordariomycetidae</taxon>
        <taxon>Magnaporthales</taxon>
        <taxon>Pyriculariaceae</taxon>
        <taxon>Pyricularia</taxon>
    </lineage>
</organism>
<dbReference type="GO" id="GO:0000247">
    <property type="term" value="F:C-8 sterol isomerase activity"/>
    <property type="evidence" value="ECO:0007669"/>
    <property type="project" value="TreeGrafter"/>
</dbReference>
<reference evidence="16 17" key="1">
    <citation type="journal article" date="2019" name="Mol. Biol. Evol.">
        <title>Blast fungal genomes show frequent chromosomal changes, gene gains and losses, and effector gene turnover.</title>
        <authorList>
            <person name="Gomez Luciano L.B."/>
            <person name="Jason Tsai I."/>
            <person name="Chuma I."/>
            <person name="Tosa Y."/>
            <person name="Chen Y.H."/>
            <person name="Li J.Y."/>
            <person name="Li M.Y."/>
            <person name="Jade Lu M.Y."/>
            <person name="Nakayashiki H."/>
            <person name="Li W.H."/>
        </authorList>
    </citation>
    <scope>NUCLEOTIDE SEQUENCE [LARGE SCALE GENOMIC DNA]</scope>
    <source>
        <strain evidence="16">MZ5-1-6</strain>
    </source>
</reference>
<comment type="similarity">
    <text evidence="2">Belongs to the EBP family.</text>
</comment>
<dbReference type="PROSITE" id="PS51751">
    <property type="entry name" value="EXPERA"/>
    <property type="match status" value="1"/>
</dbReference>
<evidence type="ECO:0000256" key="6">
    <source>
        <dbReference type="ARBA" id="ARBA00022989"/>
    </source>
</evidence>
<accession>A0A4P7N0B5</accession>
<evidence type="ECO:0000256" key="13">
    <source>
        <dbReference type="PROSITE-ProRule" id="PRU01087"/>
    </source>
</evidence>
<gene>
    <name evidence="16" type="ORF">PoMZ_00639</name>
</gene>
<keyword evidence="11" id="KW-0753">Steroid metabolism</keyword>
<evidence type="ECO:0000259" key="15">
    <source>
        <dbReference type="PROSITE" id="PS51751"/>
    </source>
</evidence>
<evidence type="ECO:0000256" key="7">
    <source>
        <dbReference type="ARBA" id="ARBA00023011"/>
    </source>
</evidence>
<keyword evidence="4 13" id="KW-0812">Transmembrane</keyword>
<name>A0A4P7N0B5_PYROR</name>
<evidence type="ECO:0000256" key="14">
    <source>
        <dbReference type="SAM" id="Phobius"/>
    </source>
</evidence>
<dbReference type="GO" id="GO:0005783">
    <property type="term" value="C:endoplasmic reticulum"/>
    <property type="evidence" value="ECO:0007669"/>
    <property type="project" value="TreeGrafter"/>
</dbReference>
<dbReference type="InterPro" id="IPR007905">
    <property type="entry name" value="EBP"/>
</dbReference>
<dbReference type="InterPro" id="IPR033118">
    <property type="entry name" value="EXPERA"/>
</dbReference>
<feature type="domain" description="EXPERA" evidence="15">
    <location>
        <begin position="60"/>
        <end position="214"/>
    </location>
</feature>